<gene>
    <name evidence="1" type="ORF">C7S16_1281</name>
</gene>
<evidence type="ECO:0000313" key="1">
    <source>
        <dbReference type="EMBL" id="MDW9256666.1"/>
    </source>
</evidence>
<proteinExistence type="predicted"/>
<reference evidence="1" key="1">
    <citation type="submission" date="2018-08" db="EMBL/GenBank/DDBJ databases">
        <title>Identification of Burkholderia cepacia strains that express a Burkholderia pseudomallei-like capsular polysaccharide.</title>
        <authorList>
            <person name="Burtnick M.N."/>
            <person name="Vongsouvath M."/>
            <person name="Newton P."/>
            <person name="Wuthiekanun V."/>
            <person name="Limmathurotsakul D."/>
            <person name="Brett P.J."/>
            <person name="Chantratita N."/>
            <person name="Dance D.A."/>
        </authorList>
    </citation>
    <scope>NUCLEOTIDE SEQUENCE</scope>
    <source>
        <strain evidence="1">SBXCC001</strain>
    </source>
</reference>
<protein>
    <submittedName>
        <fullName evidence="1">Uncharacterized protein</fullName>
    </submittedName>
</protein>
<dbReference type="EMBL" id="QXCT01000002">
    <property type="protein sequence ID" value="MDW9256666.1"/>
    <property type="molecule type" value="Genomic_DNA"/>
</dbReference>
<organism evidence="1 2">
    <name type="scientific">Burkholderia thailandensis</name>
    <dbReference type="NCBI Taxonomy" id="57975"/>
    <lineage>
        <taxon>Bacteria</taxon>
        <taxon>Pseudomonadati</taxon>
        <taxon>Pseudomonadota</taxon>
        <taxon>Betaproteobacteria</taxon>
        <taxon>Burkholderiales</taxon>
        <taxon>Burkholderiaceae</taxon>
        <taxon>Burkholderia</taxon>
        <taxon>pseudomallei group</taxon>
    </lineage>
</organism>
<accession>A0AAW9D2U4</accession>
<dbReference type="AlphaFoldDB" id="A0AAW9D2U4"/>
<evidence type="ECO:0000313" key="2">
    <source>
        <dbReference type="Proteomes" id="UP001272137"/>
    </source>
</evidence>
<dbReference type="Proteomes" id="UP001272137">
    <property type="component" value="Unassembled WGS sequence"/>
</dbReference>
<name>A0AAW9D2U4_BURTH</name>
<comment type="caution">
    <text evidence="1">The sequence shown here is derived from an EMBL/GenBank/DDBJ whole genome shotgun (WGS) entry which is preliminary data.</text>
</comment>
<sequence length="47" mass="5387">MATSSRSLVNMVVTMKEGNPVRGRRAEPLSRYRVIVLTALLMTRRRL</sequence>